<gene>
    <name evidence="1" type="ORF">GCM10017579_25740</name>
</gene>
<sequence>MNDAGLIALVLGVPMLVTGVLAARRTLSSSLDFVLDVDAPDSWIVYSFGSVDVRKAARRARASSRRLGRNDVFAVLVRPDRFEIWGHRDTAPRWHVDRADAEVDTALVVVGRQDILSIAPLPIYRRGIYISDGVRSVSVVPSGGSIDSALRALRDRRV</sequence>
<dbReference type="EMBL" id="BSEL01000005">
    <property type="protein sequence ID" value="GLJ68538.1"/>
    <property type="molecule type" value="Genomic_DNA"/>
</dbReference>
<organism evidence="1 2">
    <name type="scientific">Nocardioides luteus</name>
    <dbReference type="NCBI Taxonomy" id="1844"/>
    <lineage>
        <taxon>Bacteria</taxon>
        <taxon>Bacillati</taxon>
        <taxon>Actinomycetota</taxon>
        <taxon>Actinomycetes</taxon>
        <taxon>Propionibacteriales</taxon>
        <taxon>Nocardioidaceae</taxon>
        <taxon>Nocardioides</taxon>
    </lineage>
</organism>
<dbReference type="RefSeq" id="WP_189118825.1">
    <property type="nucleotide sequence ID" value="NZ_BMRK01000009.1"/>
</dbReference>
<comment type="caution">
    <text evidence="1">The sequence shown here is derived from an EMBL/GenBank/DDBJ whole genome shotgun (WGS) entry which is preliminary data.</text>
</comment>
<reference evidence="1" key="2">
    <citation type="submission" date="2023-01" db="EMBL/GenBank/DDBJ databases">
        <authorList>
            <person name="Sun Q."/>
            <person name="Evtushenko L."/>
        </authorList>
    </citation>
    <scope>NUCLEOTIDE SEQUENCE</scope>
    <source>
        <strain evidence="1">VKM Ac-1246</strain>
    </source>
</reference>
<evidence type="ECO:0000313" key="2">
    <source>
        <dbReference type="Proteomes" id="UP001142292"/>
    </source>
</evidence>
<name>A0ABQ5SY03_9ACTN</name>
<dbReference type="Proteomes" id="UP001142292">
    <property type="component" value="Unassembled WGS sequence"/>
</dbReference>
<keyword evidence="2" id="KW-1185">Reference proteome</keyword>
<evidence type="ECO:0000313" key="1">
    <source>
        <dbReference type="EMBL" id="GLJ68538.1"/>
    </source>
</evidence>
<reference evidence="1" key="1">
    <citation type="journal article" date="2014" name="Int. J. Syst. Evol. Microbiol.">
        <title>Complete genome of a new Firmicutes species belonging to the dominant human colonic microbiota ('Ruminococcus bicirculans') reveals two chromosomes and a selective capacity to utilize plant glucans.</title>
        <authorList>
            <consortium name="NISC Comparative Sequencing Program"/>
            <person name="Wegmann U."/>
            <person name="Louis P."/>
            <person name="Goesmann A."/>
            <person name="Henrissat B."/>
            <person name="Duncan S.H."/>
            <person name="Flint H.J."/>
        </authorList>
    </citation>
    <scope>NUCLEOTIDE SEQUENCE</scope>
    <source>
        <strain evidence="1">VKM Ac-1246</strain>
    </source>
</reference>
<proteinExistence type="predicted"/>
<accession>A0ABQ5SY03</accession>
<protein>
    <submittedName>
        <fullName evidence="1">Uncharacterized protein</fullName>
    </submittedName>
</protein>